<feature type="signal peptide" evidence="2">
    <location>
        <begin position="1"/>
        <end position="28"/>
    </location>
</feature>
<comment type="caution">
    <text evidence="3">The sequence shown here is derived from an EMBL/GenBank/DDBJ whole genome shotgun (WGS) entry which is preliminary data.</text>
</comment>
<evidence type="ECO:0000256" key="1">
    <source>
        <dbReference type="SAM" id="MobiDB-lite"/>
    </source>
</evidence>
<protein>
    <submittedName>
        <fullName evidence="3">Zinc-regulated TonB-dependent outer membrane receptor</fullName>
    </submittedName>
</protein>
<feature type="region of interest" description="Disordered" evidence="1">
    <location>
        <begin position="28"/>
        <end position="55"/>
    </location>
</feature>
<accession>A0A085W3B2</accession>
<proteinExistence type="predicted"/>
<feature type="region of interest" description="Disordered" evidence="1">
    <location>
        <begin position="69"/>
        <end position="93"/>
    </location>
</feature>
<sequence>MSPRSRRSSGILSVVPCLLWLCALPASAQQAPPATNTPPAEATPPAEDSSTAEPSADDLAEIEKALGADQSAAGAGTPAAGSGSTSGSGVPQTIRVGTNNQWLDLSFVMDAALAAFTSKEPLQAGGHDPNTNGFNFQQLELSVRSVVDPYLRFDSNIVFALTGVEIEEVYVTTLDLPANLQVRAGQFLTRFGRVNPTHPHAWDFADQPFAIGRVFGGEGNRGLGLEVSWLSPLPWYVELIGSTTDASGEGTARSFLGGGGGRVVSPLDFQFTGAVKQFFPLSDDLSLLWGLSSATGPNPTGYRNYTNVFGTDVYLKYRPTTVASDTIVSLQAELLYRRRQVPDDVLTDYNGYAQVLWRFAKRWATAARYEFGTAAHGQNGHVANDPLDPEWTDTRQRISASLTFWPTEFSRLRLQAATDRANWRDERDYSAFLTVEAVVGAHGAHAF</sequence>
<feature type="compositionally biased region" description="Low complexity" evidence="1">
    <location>
        <begin position="28"/>
        <end position="47"/>
    </location>
</feature>
<dbReference type="EMBL" id="JMCB01000023">
    <property type="protein sequence ID" value="KFE62175.1"/>
    <property type="molecule type" value="Genomic_DNA"/>
</dbReference>
<dbReference type="InterPro" id="IPR023614">
    <property type="entry name" value="Porin_dom_sf"/>
</dbReference>
<dbReference type="Proteomes" id="UP000028725">
    <property type="component" value="Unassembled WGS sequence"/>
</dbReference>
<feature type="chain" id="PRO_5001799203" evidence="2">
    <location>
        <begin position="29"/>
        <end position="447"/>
    </location>
</feature>
<gene>
    <name evidence="3" type="ORF">DB31_4281</name>
</gene>
<evidence type="ECO:0000313" key="4">
    <source>
        <dbReference type="Proteomes" id="UP000028725"/>
    </source>
</evidence>
<dbReference type="Gene3D" id="2.40.160.10">
    <property type="entry name" value="Porin"/>
    <property type="match status" value="1"/>
</dbReference>
<dbReference type="OrthoDB" id="9788733at2"/>
<dbReference type="PATRIC" id="fig|394096.3.peg.8015"/>
<organism evidence="3 4">
    <name type="scientific">Hyalangium minutum</name>
    <dbReference type="NCBI Taxonomy" id="394096"/>
    <lineage>
        <taxon>Bacteria</taxon>
        <taxon>Pseudomonadati</taxon>
        <taxon>Myxococcota</taxon>
        <taxon>Myxococcia</taxon>
        <taxon>Myxococcales</taxon>
        <taxon>Cystobacterineae</taxon>
        <taxon>Archangiaceae</taxon>
        <taxon>Hyalangium</taxon>
    </lineage>
</organism>
<keyword evidence="3" id="KW-0675">Receptor</keyword>
<feature type="compositionally biased region" description="Low complexity" evidence="1">
    <location>
        <begin position="71"/>
        <end position="89"/>
    </location>
</feature>
<dbReference type="AlphaFoldDB" id="A0A085W3B2"/>
<evidence type="ECO:0000313" key="3">
    <source>
        <dbReference type="EMBL" id="KFE62175.1"/>
    </source>
</evidence>
<reference evidence="3 4" key="1">
    <citation type="submission" date="2014-04" db="EMBL/GenBank/DDBJ databases">
        <title>Genome assembly of Hyalangium minutum DSM 14724.</title>
        <authorList>
            <person name="Sharma G."/>
            <person name="Subramanian S."/>
        </authorList>
    </citation>
    <scope>NUCLEOTIDE SEQUENCE [LARGE SCALE GENOMIC DNA]</scope>
    <source>
        <strain evidence="3 4">DSM 14724</strain>
    </source>
</reference>
<name>A0A085W3B2_9BACT</name>
<dbReference type="RefSeq" id="WP_044197915.1">
    <property type="nucleotide sequence ID" value="NZ_JMCB01000023.1"/>
</dbReference>
<keyword evidence="2" id="KW-0732">Signal</keyword>
<dbReference type="STRING" id="394096.DB31_4281"/>
<evidence type="ECO:0000256" key="2">
    <source>
        <dbReference type="SAM" id="SignalP"/>
    </source>
</evidence>
<keyword evidence="4" id="KW-1185">Reference proteome</keyword>